<keyword evidence="1" id="KW-0472">Membrane</keyword>
<evidence type="ECO:0000256" key="1">
    <source>
        <dbReference type="SAM" id="Phobius"/>
    </source>
</evidence>
<name>A0ABQ5D5B3_9ASTR</name>
<dbReference type="Gene3D" id="2.40.50.140">
    <property type="entry name" value="Nucleic acid-binding proteins"/>
    <property type="match status" value="2"/>
</dbReference>
<evidence type="ECO:0000313" key="2">
    <source>
        <dbReference type="EMBL" id="GJT34470.1"/>
    </source>
</evidence>
<evidence type="ECO:0000313" key="3">
    <source>
        <dbReference type="Proteomes" id="UP001151760"/>
    </source>
</evidence>
<keyword evidence="1" id="KW-1133">Transmembrane helix</keyword>
<organism evidence="2 3">
    <name type="scientific">Tanacetum coccineum</name>
    <dbReference type="NCBI Taxonomy" id="301880"/>
    <lineage>
        <taxon>Eukaryota</taxon>
        <taxon>Viridiplantae</taxon>
        <taxon>Streptophyta</taxon>
        <taxon>Embryophyta</taxon>
        <taxon>Tracheophyta</taxon>
        <taxon>Spermatophyta</taxon>
        <taxon>Magnoliopsida</taxon>
        <taxon>eudicotyledons</taxon>
        <taxon>Gunneridae</taxon>
        <taxon>Pentapetalae</taxon>
        <taxon>asterids</taxon>
        <taxon>campanulids</taxon>
        <taxon>Asterales</taxon>
        <taxon>Asteraceae</taxon>
        <taxon>Asteroideae</taxon>
        <taxon>Anthemideae</taxon>
        <taxon>Anthemidinae</taxon>
        <taxon>Tanacetum</taxon>
    </lineage>
</organism>
<dbReference type="Proteomes" id="UP001151760">
    <property type="component" value="Unassembled WGS sequence"/>
</dbReference>
<feature type="transmembrane region" description="Helical" evidence="1">
    <location>
        <begin position="381"/>
        <end position="399"/>
    </location>
</feature>
<dbReference type="EMBL" id="BQNB010014967">
    <property type="protein sequence ID" value="GJT34470.1"/>
    <property type="molecule type" value="Genomic_DNA"/>
</dbReference>
<reference evidence="2" key="1">
    <citation type="journal article" date="2022" name="Int. J. Mol. Sci.">
        <title>Draft Genome of Tanacetum Coccineum: Genomic Comparison of Closely Related Tanacetum-Family Plants.</title>
        <authorList>
            <person name="Yamashiro T."/>
            <person name="Shiraishi A."/>
            <person name="Nakayama K."/>
            <person name="Satake H."/>
        </authorList>
    </citation>
    <scope>NUCLEOTIDE SEQUENCE</scope>
</reference>
<proteinExistence type="predicted"/>
<accession>A0ABQ5D5B3</accession>
<comment type="caution">
    <text evidence="2">The sequence shown here is derived from an EMBL/GenBank/DDBJ whole genome shotgun (WGS) entry which is preliminary data.</text>
</comment>
<dbReference type="InterPro" id="IPR012340">
    <property type="entry name" value="NA-bd_OB-fold"/>
</dbReference>
<keyword evidence="1" id="KW-0812">Transmembrane</keyword>
<reference evidence="2" key="2">
    <citation type="submission" date="2022-01" db="EMBL/GenBank/DDBJ databases">
        <authorList>
            <person name="Yamashiro T."/>
            <person name="Shiraishi A."/>
            <person name="Satake H."/>
            <person name="Nakayama K."/>
        </authorList>
    </citation>
    <scope>NUCLEOTIDE SEQUENCE</scope>
</reference>
<keyword evidence="3" id="KW-1185">Reference proteome</keyword>
<dbReference type="SUPFAM" id="SSF50249">
    <property type="entry name" value="Nucleic acid-binding proteins"/>
    <property type="match status" value="1"/>
</dbReference>
<protein>
    <submittedName>
        <fullName evidence="2">Replication protein A 70 kDa DNA-binding subunit C-like protein</fullName>
    </submittedName>
</protein>
<sequence length="738" mass="82793">MSSKVAENMSTHAEQAQTDLLPNNAIVATSSEAGQSKTHLFLNELTDGVTGTIIVMVCSIWDVHAIIGRYLSMDFIGNAIHCTAKANIAHNFLKLKEGLVYSIKDFVVQGNKDEYRIFRDHAFILEFDGATSVRTTSGKDDSFVRYPFQLMVMLQTSAGPLTKEPALGLWTSTSLMAGGEGEGSLNQVAAHVDYSQPKDGTLESLLIWAHNRKNNSSTFNCRVKIDNIKTRKGWNFPLCSGDKCKKGIAHKEGSFWCEACNKNVEYLVLSRYESSSAVLNRLLQCLKLQYWQYYNFTQEQSRNNDSECLELEDICTNFIIRVPIFEFVVEFKFFRLRMMMRFIGYAFFEIRKNGKSIVGSVLLSLSRQLLVLLPSDQSVPWSLNWYIVSRITAFLAVFLNRKDTFYEENSINESGCEMTVTIRDDGDWHAMLRDHFFDVNLVQRCSGRCPVLDTACYNLGRVFCPPIIPFTSFLHMKSWISMEDVQELNDTNPESHLENLAYNFSFRSAAPGFMSIWKLYLATGWKTGSLSGKNIWENSLDYGHDIQLSLVVDYFQWLASCFGSSWSNNLPCCKYYIYQYKLVIVVAIIGVGVTVVVVAGVVVESSSVVKLSFVHLPLCALDASKAAVNTVITRFIMPLGVMAGASDVDVLLGGILSTKDNHLSLSQRLGRISGNNERVGDVRGGFSNELEEARDDVGRLHDEFLRLDTRLKCCLSPCGAAGKKEEKRGHVANLVAKE</sequence>
<feature type="transmembrane region" description="Helical" evidence="1">
    <location>
        <begin position="582"/>
        <end position="603"/>
    </location>
</feature>
<gene>
    <name evidence="2" type="ORF">Tco_0924889</name>
</gene>